<feature type="non-terminal residue" evidence="1">
    <location>
        <position position="1"/>
    </location>
</feature>
<sequence>IGPGRFTQALPNGILSPLINAKFVNSQ</sequence>
<reference evidence="1" key="1">
    <citation type="submission" date="2018-05" db="EMBL/GenBank/DDBJ databases">
        <authorList>
            <person name="Lanie J.A."/>
            <person name="Ng W.-L."/>
            <person name="Kazmierczak K.M."/>
            <person name="Andrzejewski T.M."/>
            <person name="Davidsen T.M."/>
            <person name="Wayne K.J."/>
            <person name="Tettelin H."/>
            <person name="Glass J.I."/>
            <person name="Rusch D."/>
            <person name="Podicherti R."/>
            <person name="Tsui H.-C.T."/>
            <person name="Winkler M.E."/>
        </authorList>
    </citation>
    <scope>NUCLEOTIDE SEQUENCE</scope>
</reference>
<organism evidence="1">
    <name type="scientific">marine metagenome</name>
    <dbReference type="NCBI Taxonomy" id="408172"/>
    <lineage>
        <taxon>unclassified sequences</taxon>
        <taxon>metagenomes</taxon>
        <taxon>ecological metagenomes</taxon>
    </lineage>
</organism>
<evidence type="ECO:0000313" key="1">
    <source>
        <dbReference type="EMBL" id="SVC71825.1"/>
    </source>
</evidence>
<name>A0A382PGS2_9ZZZZ</name>
<gene>
    <name evidence="1" type="ORF">METZ01_LOCUS324679</name>
</gene>
<accession>A0A382PGS2</accession>
<dbReference type="EMBL" id="UINC01106867">
    <property type="protein sequence ID" value="SVC71825.1"/>
    <property type="molecule type" value="Genomic_DNA"/>
</dbReference>
<protein>
    <submittedName>
        <fullName evidence="1">Uncharacterized protein</fullName>
    </submittedName>
</protein>
<dbReference type="AlphaFoldDB" id="A0A382PGS2"/>
<proteinExistence type="predicted"/>